<organism evidence="1">
    <name type="scientific">Myoviridae sp. ctniE2</name>
    <dbReference type="NCBI Taxonomy" id="2825172"/>
    <lineage>
        <taxon>Viruses</taxon>
        <taxon>Duplodnaviria</taxon>
        <taxon>Heunggongvirae</taxon>
        <taxon>Uroviricota</taxon>
        <taxon>Caudoviricetes</taxon>
    </lineage>
</organism>
<name>A0A8S5PH16_9CAUD</name>
<dbReference type="EMBL" id="BK015434">
    <property type="protein sequence ID" value="DAE06374.1"/>
    <property type="molecule type" value="Genomic_DNA"/>
</dbReference>
<proteinExistence type="predicted"/>
<evidence type="ECO:0000313" key="1">
    <source>
        <dbReference type="EMBL" id="DAE06374.1"/>
    </source>
</evidence>
<reference evidence="1" key="1">
    <citation type="journal article" date="2021" name="Proc. Natl. Acad. Sci. U.S.A.">
        <title>A Catalog of Tens of Thousands of Viruses from Human Metagenomes Reveals Hidden Associations with Chronic Diseases.</title>
        <authorList>
            <person name="Tisza M.J."/>
            <person name="Buck C.B."/>
        </authorList>
    </citation>
    <scope>NUCLEOTIDE SEQUENCE</scope>
    <source>
        <strain evidence="1">CtniE2</strain>
    </source>
</reference>
<accession>A0A8S5PH16</accession>
<sequence>MKSFSQIPLRWDFFYLFFFKNTAFLKFPCENEQKITLRR</sequence>
<protein>
    <submittedName>
        <fullName evidence="1">Uncharacterized protein</fullName>
    </submittedName>
</protein>